<accession>A0A9Q0H7G5</accession>
<dbReference type="Pfam" id="PF04140">
    <property type="entry name" value="ICMT"/>
    <property type="match status" value="1"/>
</dbReference>
<dbReference type="PANTHER" id="PTHR12714">
    <property type="entry name" value="PROTEIN-S ISOPRENYLCYSTEINE O-METHYLTRANSFERASE"/>
    <property type="match status" value="1"/>
</dbReference>
<dbReference type="InterPro" id="IPR025770">
    <property type="entry name" value="PPMT_MeTrfase"/>
</dbReference>
<dbReference type="PANTHER" id="PTHR12714:SF9">
    <property type="entry name" value="PROTEIN-S-ISOPRENYLCYSTEINE O-METHYLTRANSFERASE"/>
    <property type="match status" value="1"/>
</dbReference>
<evidence type="ECO:0000256" key="4">
    <source>
        <dbReference type="ARBA" id="ARBA00022603"/>
    </source>
</evidence>
<keyword evidence="4 10" id="KW-0489">Methyltransferase</keyword>
<dbReference type="Proteomes" id="UP001141806">
    <property type="component" value="Unassembled WGS sequence"/>
</dbReference>
<comment type="catalytic activity">
    <reaction evidence="10">
        <text>[protein]-C-terminal S-[(2E,6E)-farnesyl]-L-cysteine + S-adenosyl-L-methionine = [protein]-C-terminal S-[(2E,6E)-farnesyl]-L-cysteine methyl ester + S-adenosyl-L-homocysteine</text>
        <dbReference type="Rhea" id="RHEA:21672"/>
        <dbReference type="Rhea" id="RHEA-COMP:12125"/>
        <dbReference type="Rhea" id="RHEA-COMP:12126"/>
        <dbReference type="ChEBI" id="CHEBI:57856"/>
        <dbReference type="ChEBI" id="CHEBI:59789"/>
        <dbReference type="ChEBI" id="CHEBI:90510"/>
        <dbReference type="ChEBI" id="CHEBI:90511"/>
        <dbReference type="EC" id="2.1.1.100"/>
    </reaction>
</comment>
<dbReference type="InterPro" id="IPR007269">
    <property type="entry name" value="ICMT_MeTrfase"/>
</dbReference>
<keyword evidence="6 10" id="KW-0949">S-adenosyl-L-methionine</keyword>
<dbReference type="GO" id="GO:0004671">
    <property type="term" value="F:protein C-terminal S-isoprenylcysteine carboxyl O-methyltransferase activity"/>
    <property type="evidence" value="ECO:0007669"/>
    <property type="project" value="UniProtKB-EC"/>
</dbReference>
<keyword evidence="10" id="KW-0256">Endoplasmic reticulum</keyword>
<reference evidence="11" key="1">
    <citation type="journal article" date="2023" name="Plant J.">
        <title>The genome of the king protea, Protea cynaroides.</title>
        <authorList>
            <person name="Chang J."/>
            <person name="Duong T.A."/>
            <person name="Schoeman C."/>
            <person name="Ma X."/>
            <person name="Roodt D."/>
            <person name="Barker N."/>
            <person name="Li Z."/>
            <person name="Van de Peer Y."/>
            <person name="Mizrachi E."/>
        </authorList>
    </citation>
    <scope>NUCLEOTIDE SEQUENCE</scope>
    <source>
        <tissue evidence="11">Young leaves</tissue>
    </source>
</reference>
<evidence type="ECO:0000256" key="9">
    <source>
        <dbReference type="ARBA" id="ARBA00023136"/>
    </source>
</evidence>
<evidence type="ECO:0000256" key="6">
    <source>
        <dbReference type="ARBA" id="ARBA00022691"/>
    </source>
</evidence>
<evidence type="ECO:0000313" key="12">
    <source>
        <dbReference type="Proteomes" id="UP001141806"/>
    </source>
</evidence>
<feature type="transmembrane region" description="Helical" evidence="10">
    <location>
        <begin position="223"/>
        <end position="251"/>
    </location>
</feature>
<protein>
    <recommendedName>
        <fullName evidence="3 10">Protein-S-isoprenylcysteine O-methyltransferase</fullName>
        <ecNumber evidence="3 10">2.1.1.100</ecNumber>
    </recommendedName>
</protein>
<dbReference type="GO" id="GO:0032259">
    <property type="term" value="P:methylation"/>
    <property type="evidence" value="ECO:0007669"/>
    <property type="project" value="UniProtKB-KW"/>
</dbReference>
<keyword evidence="5" id="KW-0808">Transferase</keyword>
<feature type="transmembrane region" description="Helical" evidence="10">
    <location>
        <begin position="66"/>
        <end position="89"/>
    </location>
</feature>
<dbReference type="EMBL" id="JAMYWD010000010">
    <property type="protein sequence ID" value="KAJ4959515.1"/>
    <property type="molecule type" value="Genomic_DNA"/>
</dbReference>
<comment type="similarity">
    <text evidence="2 10">Belongs to the class VI-like SAM-binding methyltransferase superfamily. Isoprenylcysteine carboxyl methyltransferase family.</text>
</comment>
<gene>
    <name evidence="11" type="ORF">NE237_026626</name>
</gene>
<evidence type="ECO:0000313" key="11">
    <source>
        <dbReference type="EMBL" id="KAJ4959515.1"/>
    </source>
</evidence>
<comment type="caution">
    <text evidence="11">The sequence shown here is derived from an EMBL/GenBank/DDBJ whole genome shotgun (WGS) entry which is preliminary data.</text>
</comment>
<dbReference type="Gene3D" id="1.20.120.1630">
    <property type="match status" value="1"/>
</dbReference>
<evidence type="ECO:0000256" key="3">
    <source>
        <dbReference type="ARBA" id="ARBA00012151"/>
    </source>
</evidence>
<comment type="subcellular location">
    <subcellularLocation>
        <location evidence="10">Endoplasmic reticulum membrane</location>
        <topology evidence="10">Multi-pass membrane protein</topology>
    </subcellularLocation>
    <subcellularLocation>
        <location evidence="1">Membrane</location>
        <topology evidence="1">Multi-pass membrane protein</topology>
    </subcellularLocation>
</comment>
<dbReference type="AlphaFoldDB" id="A0A9Q0H7G5"/>
<evidence type="ECO:0000256" key="8">
    <source>
        <dbReference type="ARBA" id="ARBA00022989"/>
    </source>
</evidence>
<evidence type="ECO:0000256" key="10">
    <source>
        <dbReference type="RuleBase" id="RU362022"/>
    </source>
</evidence>
<sequence>MSFTNIEDILAASSPLGVFSPQSAISVNPSNVVVSTTPDSSPAPAWSASPGPAPDVSPSPQSSQSLTALLIILIAIGFAILLALIVLIIRFRKFIKLAIVHASEPKPIFYFHSSEYILAIAIHGRFNVTLSSLLISKEYLLAMTCSLLEYIIELVLLPELKEYWWVSNTGLVLTVIGEIIRKSAVLTAGRSFTHMIRIRRDDQKELVTHGIYRFIRHPGYCGFFIWAIGIQLMLCNPSCTVGFVLVLWHFFSERIHYEEYYLRKFFGSQYVEYSRRVRSGLPFVK</sequence>
<dbReference type="PROSITE" id="PS51564">
    <property type="entry name" value="SAM_ICMT"/>
    <property type="match status" value="1"/>
</dbReference>
<dbReference type="OrthoDB" id="422086at2759"/>
<evidence type="ECO:0000256" key="2">
    <source>
        <dbReference type="ARBA" id="ARBA00009140"/>
    </source>
</evidence>
<keyword evidence="8 10" id="KW-1133">Transmembrane helix</keyword>
<dbReference type="GO" id="GO:0005789">
    <property type="term" value="C:endoplasmic reticulum membrane"/>
    <property type="evidence" value="ECO:0007669"/>
    <property type="project" value="UniProtKB-SubCell"/>
</dbReference>
<keyword evidence="9 10" id="KW-0472">Membrane</keyword>
<dbReference type="EC" id="2.1.1.100" evidence="3 10"/>
<comment type="caution">
    <text evidence="10">Lacks conserved residue(s) required for the propagation of feature annotation.</text>
</comment>
<evidence type="ECO:0000256" key="5">
    <source>
        <dbReference type="ARBA" id="ARBA00022679"/>
    </source>
</evidence>
<evidence type="ECO:0000256" key="1">
    <source>
        <dbReference type="ARBA" id="ARBA00004141"/>
    </source>
</evidence>
<evidence type="ECO:0000256" key="7">
    <source>
        <dbReference type="ARBA" id="ARBA00022692"/>
    </source>
</evidence>
<comment type="cofactor">
    <cofactor evidence="10">
        <name>Zn(2+)</name>
        <dbReference type="ChEBI" id="CHEBI:29105"/>
    </cofactor>
    <text evidence="10">Divalent metal cations. Probably Zn(2+).</text>
</comment>
<keyword evidence="7 10" id="KW-0812">Transmembrane</keyword>
<organism evidence="11 12">
    <name type="scientific">Protea cynaroides</name>
    <dbReference type="NCBI Taxonomy" id="273540"/>
    <lineage>
        <taxon>Eukaryota</taxon>
        <taxon>Viridiplantae</taxon>
        <taxon>Streptophyta</taxon>
        <taxon>Embryophyta</taxon>
        <taxon>Tracheophyta</taxon>
        <taxon>Spermatophyta</taxon>
        <taxon>Magnoliopsida</taxon>
        <taxon>Proteales</taxon>
        <taxon>Proteaceae</taxon>
        <taxon>Protea</taxon>
    </lineage>
</organism>
<keyword evidence="12" id="KW-1185">Reference proteome</keyword>
<proteinExistence type="inferred from homology"/>
<name>A0A9Q0H7G5_9MAGN</name>